<dbReference type="Proteomes" id="UP000887580">
    <property type="component" value="Unplaced"/>
</dbReference>
<sequence>MLSKNESNYFISLFCMVFLSFNVCNPTFKSDLKNPVQLMTYDPNPKLKLKKIQVIYTFQSKSLDAQKTFTSLIPALSKI</sequence>
<accession>A0AC35G4C3</accession>
<protein>
    <submittedName>
        <fullName evidence="2">Lipoprotein</fullName>
    </submittedName>
</protein>
<name>A0AC35G4C3_9BILA</name>
<organism evidence="1 2">
    <name type="scientific">Panagrolaimus sp. PS1159</name>
    <dbReference type="NCBI Taxonomy" id="55785"/>
    <lineage>
        <taxon>Eukaryota</taxon>
        <taxon>Metazoa</taxon>
        <taxon>Ecdysozoa</taxon>
        <taxon>Nematoda</taxon>
        <taxon>Chromadorea</taxon>
        <taxon>Rhabditida</taxon>
        <taxon>Tylenchina</taxon>
        <taxon>Panagrolaimomorpha</taxon>
        <taxon>Panagrolaimoidea</taxon>
        <taxon>Panagrolaimidae</taxon>
        <taxon>Panagrolaimus</taxon>
    </lineage>
</organism>
<reference evidence="2" key="1">
    <citation type="submission" date="2022-11" db="UniProtKB">
        <authorList>
            <consortium name="WormBaseParasite"/>
        </authorList>
    </citation>
    <scope>IDENTIFICATION</scope>
</reference>
<dbReference type="WBParaSite" id="PS1159_v2.g23819.t2">
    <property type="protein sequence ID" value="PS1159_v2.g23819.t2"/>
    <property type="gene ID" value="PS1159_v2.g23819"/>
</dbReference>
<evidence type="ECO:0000313" key="2">
    <source>
        <dbReference type="WBParaSite" id="PS1159_v2.g23819.t2"/>
    </source>
</evidence>
<proteinExistence type="predicted"/>
<evidence type="ECO:0000313" key="1">
    <source>
        <dbReference type="Proteomes" id="UP000887580"/>
    </source>
</evidence>